<dbReference type="Proteomes" id="UP001140949">
    <property type="component" value="Unassembled WGS sequence"/>
</dbReference>
<accession>A0AAX6EM85</accession>
<keyword evidence="3" id="KW-1185">Reference proteome</keyword>
<organism evidence="2 3">
    <name type="scientific">Iris pallida</name>
    <name type="common">Sweet iris</name>
    <dbReference type="NCBI Taxonomy" id="29817"/>
    <lineage>
        <taxon>Eukaryota</taxon>
        <taxon>Viridiplantae</taxon>
        <taxon>Streptophyta</taxon>
        <taxon>Embryophyta</taxon>
        <taxon>Tracheophyta</taxon>
        <taxon>Spermatophyta</taxon>
        <taxon>Magnoliopsida</taxon>
        <taxon>Liliopsida</taxon>
        <taxon>Asparagales</taxon>
        <taxon>Iridaceae</taxon>
        <taxon>Iridoideae</taxon>
        <taxon>Irideae</taxon>
        <taxon>Iris</taxon>
    </lineage>
</organism>
<dbReference type="AlphaFoldDB" id="A0AAX6EM85"/>
<evidence type="ECO:0000313" key="3">
    <source>
        <dbReference type="Proteomes" id="UP001140949"/>
    </source>
</evidence>
<feature type="region of interest" description="Disordered" evidence="1">
    <location>
        <begin position="92"/>
        <end position="118"/>
    </location>
</feature>
<comment type="caution">
    <text evidence="2">The sequence shown here is derived from an EMBL/GenBank/DDBJ whole genome shotgun (WGS) entry which is preliminary data.</text>
</comment>
<reference evidence="2" key="1">
    <citation type="journal article" date="2023" name="GigaByte">
        <title>Genome assembly of the bearded iris, Iris pallida Lam.</title>
        <authorList>
            <person name="Bruccoleri R.E."/>
            <person name="Oakeley E.J."/>
            <person name="Faust A.M.E."/>
            <person name="Altorfer M."/>
            <person name="Dessus-Babus S."/>
            <person name="Burckhardt D."/>
            <person name="Oertli M."/>
            <person name="Naumann U."/>
            <person name="Petersen F."/>
            <person name="Wong J."/>
        </authorList>
    </citation>
    <scope>NUCLEOTIDE SEQUENCE</scope>
    <source>
        <strain evidence="2">GSM-AAB239-AS_SAM_17_03QT</strain>
    </source>
</reference>
<protein>
    <submittedName>
        <fullName evidence="2">Formin-like protein 1</fullName>
    </submittedName>
</protein>
<evidence type="ECO:0000256" key="1">
    <source>
        <dbReference type="SAM" id="MobiDB-lite"/>
    </source>
</evidence>
<proteinExistence type="predicted"/>
<name>A0AAX6EM85_IRIPA</name>
<dbReference type="EMBL" id="JANAVB010035620">
    <property type="protein sequence ID" value="KAJ6805011.1"/>
    <property type="molecule type" value="Genomic_DNA"/>
</dbReference>
<gene>
    <name evidence="2" type="ORF">M6B38_181480</name>
</gene>
<sequence>MERRELPLPRRRRHPPPRPSYLCPFLCAHPKKCPQNRIPSPREKTFCCFPPLSLISLPLLLPSTTHVTLPPLLLLSVLSLFLQTLTLILTSSPPSVTEPLPPPPPLPSPNHRRRTRRSQAKIPGAMLFLLFF</sequence>
<reference evidence="2" key="2">
    <citation type="submission" date="2023-04" db="EMBL/GenBank/DDBJ databases">
        <authorList>
            <person name="Bruccoleri R.E."/>
            <person name="Oakeley E.J."/>
            <person name="Faust A.-M."/>
            <person name="Dessus-Babus S."/>
            <person name="Altorfer M."/>
            <person name="Burckhardt D."/>
            <person name="Oertli M."/>
            <person name="Naumann U."/>
            <person name="Petersen F."/>
            <person name="Wong J."/>
        </authorList>
    </citation>
    <scope>NUCLEOTIDE SEQUENCE</scope>
    <source>
        <strain evidence="2">GSM-AAB239-AS_SAM_17_03QT</strain>
        <tissue evidence="2">Leaf</tissue>
    </source>
</reference>
<feature type="compositionally biased region" description="Pro residues" evidence="1">
    <location>
        <begin position="99"/>
        <end position="108"/>
    </location>
</feature>
<evidence type="ECO:0000313" key="2">
    <source>
        <dbReference type="EMBL" id="KAJ6805011.1"/>
    </source>
</evidence>